<evidence type="ECO:0000313" key="3">
    <source>
        <dbReference type="Proteomes" id="UP000739538"/>
    </source>
</evidence>
<protein>
    <recommendedName>
        <fullName evidence="4">Secreted protein</fullName>
    </recommendedName>
</protein>
<feature type="signal peptide" evidence="1">
    <location>
        <begin position="1"/>
        <end position="21"/>
    </location>
</feature>
<keyword evidence="1" id="KW-0732">Signal</keyword>
<organism evidence="2 3">
    <name type="scientific">Eiseniibacteriota bacterium</name>
    <dbReference type="NCBI Taxonomy" id="2212470"/>
    <lineage>
        <taxon>Bacteria</taxon>
        <taxon>Candidatus Eiseniibacteriota</taxon>
    </lineage>
</organism>
<dbReference type="AlphaFoldDB" id="A0A956NDU6"/>
<proteinExistence type="predicted"/>
<feature type="chain" id="PRO_5037216840" description="Secreted protein" evidence="1">
    <location>
        <begin position="22"/>
        <end position="231"/>
    </location>
</feature>
<reference evidence="2" key="2">
    <citation type="journal article" date="2021" name="Microbiome">
        <title>Successional dynamics and alternative stable states in a saline activated sludge microbial community over 9 years.</title>
        <authorList>
            <person name="Wang Y."/>
            <person name="Ye J."/>
            <person name="Ju F."/>
            <person name="Liu L."/>
            <person name="Boyd J.A."/>
            <person name="Deng Y."/>
            <person name="Parks D.H."/>
            <person name="Jiang X."/>
            <person name="Yin X."/>
            <person name="Woodcroft B.J."/>
            <person name="Tyson G.W."/>
            <person name="Hugenholtz P."/>
            <person name="Polz M.F."/>
            <person name="Zhang T."/>
        </authorList>
    </citation>
    <scope>NUCLEOTIDE SEQUENCE</scope>
    <source>
        <strain evidence="2">HKST-UBA02</strain>
    </source>
</reference>
<evidence type="ECO:0000256" key="1">
    <source>
        <dbReference type="SAM" id="SignalP"/>
    </source>
</evidence>
<dbReference type="Proteomes" id="UP000739538">
    <property type="component" value="Unassembled WGS sequence"/>
</dbReference>
<name>A0A956NDU6_UNCEI</name>
<gene>
    <name evidence="2" type="ORF">KDA27_15205</name>
</gene>
<sequence>MKKWSLLLVAAALVAGVPANAANVASTGEGVGILNDNTDGSCGTLFFNADGTYENGYAWQYGGIVAPDYGAFAECYTTPGLMACSVVLDLTQTGNDVGQTCDLYAWADAGGAPGAVLGVATGFDPGSIAFWPSLSRHSGVISADCADATWVGYWGNWPGALSGWFVGADLDGFGGCPFSNIAPGIGYPTGWNNVSIVWGPTQALGLGAEFIECGVVPVENKTWGAIKSLYK</sequence>
<accession>A0A956NDU6</accession>
<evidence type="ECO:0008006" key="4">
    <source>
        <dbReference type="Google" id="ProtNLM"/>
    </source>
</evidence>
<comment type="caution">
    <text evidence="2">The sequence shown here is derived from an EMBL/GenBank/DDBJ whole genome shotgun (WGS) entry which is preliminary data.</text>
</comment>
<dbReference type="EMBL" id="JAGQHS010000084">
    <property type="protein sequence ID" value="MCA9757151.1"/>
    <property type="molecule type" value="Genomic_DNA"/>
</dbReference>
<evidence type="ECO:0000313" key="2">
    <source>
        <dbReference type="EMBL" id="MCA9757151.1"/>
    </source>
</evidence>
<reference evidence="2" key="1">
    <citation type="submission" date="2020-04" db="EMBL/GenBank/DDBJ databases">
        <authorList>
            <person name="Zhang T."/>
        </authorList>
    </citation>
    <scope>NUCLEOTIDE SEQUENCE</scope>
    <source>
        <strain evidence="2">HKST-UBA02</strain>
    </source>
</reference>